<dbReference type="GO" id="GO:0016740">
    <property type="term" value="F:transferase activity"/>
    <property type="evidence" value="ECO:0007669"/>
    <property type="project" value="UniProtKB-KW"/>
</dbReference>
<protein>
    <submittedName>
        <fullName evidence="2 3">Amidase</fullName>
    </submittedName>
</protein>
<reference evidence="3" key="3">
    <citation type="submission" date="2016-11" db="EMBL/GenBank/DDBJ databases">
        <authorList>
            <person name="Jaros S."/>
            <person name="Januszkiewicz K."/>
            <person name="Wedrychowicz H."/>
        </authorList>
    </citation>
    <scope>NUCLEOTIDE SEQUENCE [LARGE SCALE GENOMIC DNA]</scope>
    <source>
        <strain evidence="3">ACA-DC 1533</strain>
    </source>
</reference>
<dbReference type="Gene3D" id="3.90.1300.10">
    <property type="entry name" value="Amidase signature (AS) domain"/>
    <property type="match status" value="1"/>
</dbReference>
<dbReference type="InterPro" id="IPR000120">
    <property type="entry name" value="Amidase"/>
</dbReference>
<dbReference type="OrthoDB" id="9811471at2"/>
<evidence type="ECO:0000259" key="1">
    <source>
        <dbReference type="Pfam" id="PF01425"/>
    </source>
</evidence>
<evidence type="ECO:0000313" key="4">
    <source>
        <dbReference type="Proteomes" id="UP000051491"/>
    </source>
</evidence>
<keyword evidence="2" id="KW-0808">Transferase</keyword>
<dbReference type="Proteomes" id="UP000051491">
    <property type="component" value="Unassembled WGS sequence"/>
</dbReference>
<dbReference type="Pfam" id="PF01425">
    <property type="entry name" value="Amidase"/>
    <property type="match status" value="1"/>
</dbReference>
<organism evidence="2 4">
    <name type="scientific">Ligilactobacillus acidipiscis</name>
    <dbReference type="NCBI Taxonomy" id="89059"/>
    <lineage>
        <taxon>Bacteria</taxon>
        <taxon>Bacillati</taxon>
        <taxon>Bacillota</taxon>
        <taxon>Bacilli</taxon>
        <taxon>Lactobacillales</taxon>
        <taxon>Lactobacillaceae</taxon>
        <taxon>Ligilactobacillus</taxon>
    </lineage>
</organism>
<dbReference type="InterPro" id="IPR023631">
    <property type="entry name" value="Amidase_dom"/>
</dbReference>
<dbReference type="PANTHER" id="PTHR11895">
    <property type="entry name" value="TRANSAMIDASE"/>
    <property type="match status" value="1"/>
</dbReference>
<feature type="domain" description="Amidase" evidence="1">
    <location>
        <begin position="78"/>
        <end position="487"/>
    </location>
</feature>
<dbReference type="PATRIC" id="fig|89059.3.peg.1895"/>
<dbReference type="STRING" id="89059.LAC1533_0557"/>
<reference evidence="2 4" key="1">
    <citation type="journal article" date="2015" name="Genome Announc.">
        <title>Expanding the biotechnology potential of lactobacilli through comparative genomics of 213 strains and associated genera.</title>
        <authorList>
            <person name="Sun Z."/>
            <person name="Harris H.M."/>
            <person name="McCann A."/>
            <person name="Guo C."/>
            <person name="Argimon S."/>
            <person name="Zhang W."/>
            <person name="Yang X."/>
            <person name="Jeffery I.B."/>
            <person name="Cooney J.C."/>
            <person name="Kagawa T.F."/>
            <person name="Liu W."/>
            <person name="Song Y."/>
            <person name="Salvetti E."/>
            <person name="Wrobel A."/>
            <person name="Rasinkangas P."/>
            <person name="Parkhill J."/>
            <person name="Rea M.C."/>
            <person name="O'Sullivan O."/>
            <person name="Ritari J."/>
            <person name="Douillard F.P."/>
            <person name="Paul Ross R."/>
            <person name="Yang R."/>
            <person name="Briner A.E."/>
            <person name="Felis G.E."/>
            <person name="de Vos W.M."/>
            <person name="Barrangou R."/>
            <person name="Klaenhammer T.R."/>
            <person name="Caufield P.W."/>
            <person name="Cui Y."/>
            <person name="Zhang H."/>
            <person name="O'Toole P.W."/>
        </authorList>
    </citation>
    <scope>NUCLEOTIDE SEQUENCE [LARGE SCALE GENOMIC DNA]</scope>
    <source>
        <strain evidence="2 4">DSM 15353</strain>
    </source>
</reference>
<dbReference type="AlphaFoldDB" id="A0A0R2KCN8"/>
<evidence type="ECO:0000313" key="3">
    <source>
        <dbReference type="EMBL" id="SFV39977.1"/>
    </source>
</evidence>
<dbReference type="EMBL" id="LT630287">
    <property type="protein sequence ID" value="SFV39977.1"/>
    <property type="molecule type" value="Genomic_DNA"/>
</dbReference>
<dbReference type="SUPFAM" id="SSF75304">
    <property type="entry name" value="Amidase signature (AS) enzymes"/>
    <property type="match status" value="1"/>
</dbReference>
<dbReference type="GeneID" id="95348637"/>
<proteinExistence type="predicted"/>
<dbReference type="RefSeq" id="WP_010497206.1">
    <property type="nucleotide sequence ID" value="NZ_JQBK01000006.1"/>
</dbReference>
<dbReference type="InterPro" id="IPR036928">
    <property type="entry name" value="AS_sf"/>
</dbReference>
<dbReference type="PANTHER" id="PTHR11895:SF170">
    <property type="entry name" value="AMIDASE"/>
    <property type="match status" value="1"/>
</dbReference>
<dbReference type="Proteomes" id="UP000190935">
    <property type="component" value="Chromosome I"/>
</dbReference>
<dbReference type="KEGG" id="laca:LAC1533_0557"/>
<name>A0A0R2KCN8_9LACO</name>
<evidence type="ECO:0000313" key="5">
    <source>
        <dbReference type="Proteomes" id="UP000190935"/>
    </source>
</evidence>
<gene>
    <name evidence="2" type="ORF">IV43_GL001778</name>
    <name evidence="3" type="ORF">LAC1533_0557</name>
</gene>
<reference evidence="5" key="2">
    <citation type="submission" date="2016-11" db="EMBL/GenBank/DDBJ databases">
        <authorList>
            <person name="Papadimitriou K."/>
        </authorList>
    </citation>
    <scope>NUCLEOTIDE SEQUENCE [LARGE SCALE GENOMIC DNA]</scope>
    <source>
        <strain evidence="5">ACA-DC 1533</strain>
    </source>
</reference>
<sequence length="498" mass="54438">MGFNKKEFFKQIKDVELSQEQKDNYWQMLDADFLATFRDVMKYSPVLTDKSPYKRTYKERPFTDDKYNAWFVKTKIEHAASGPLLGKKVAVKDNITIADVPMQIGTKLLNGYRPHTDATVISRLLAAGAEITGKAVSENLFVAGSSFSADTGLVQNPRLPGYSAGGSSSGSAALVASREVDLALGCDQTGSIRIPASWCGIYGFKPSRGVIPYTGIGSVDQLLDYVGPMAQTMDNIILAMDALAGPDGLDSRQNEMQQTFDFANNLKTDLRGKKIGLVKECFGLKRSEKIVDETVRSNILAFEKMGVSVEEISLPEFDQARTVVDTMNTLATYRQLIKNGGSSIGSGNYYPIDLSEALTQQLKAENYQKLPPIVQVILYSGMLADHSATDYYGRAQNMLVGLKQKFAQVMEKFDILAMPATPFTATKLPALDDSLEELVTGSMGMDTNLGVFNALGYPAISVPCKFTSHEKPIGMQLVGGFGADQTVIDFAKAYEDFS</sequence>
<dbReference type="EMBL" id="JQBK01000006">
    <property type="protein sequence ID" value="KRN87241.1"/>
    <property type="molecule type" value="Genomic_DNA"/>
</dbReference>
<accession>A0A0R2KCN8</accession>
<evidence type="ECO:0000313" key="2">
    <source>
        <dbReference type="EMBL" id="KRN87241.1"/>
    </source>
</evidence>